<evidence type="ECO:0000313" key="3">
    <source>
        <dbReference type="Proteomes" id="UP000575898"/>
    </source>
</evidence>
<name>A0A840MU30_9PROT</name>
<evidence type="ECO:0000313" key="2">
    <source>
        <dbReference type="EMBL" id="MBB5020302.1"/>
    </source>
</evidence>
<gene>
    <name evidence="2" type="ORF">HNQ59_003621</name>
</gene>
<accession>A0A840MU30</accession>
<dbReference type="AlphaFoldDB" id="A0A840MU30"/>
<comment type="caution">
    <text evidence="2">The sequence shown here is derived from an EMBL/GenBank/DDBJ whole genome shotgun (WGS) entry which is preliminary data.</text>
</comment>
<organism evidence="2 3">
    <name type="scientific">Chitinivorax tropicus</name>
    <dbReference type="NCBI Taxonomy" id="714531"/>
    <lineage>
        <taxon>Bacteria</taxon>
        <taxon>Pseudomonadati</taxon>
        <taxon>Pseudomonadota</taxon>
        <taxon>Betaproteobacteria</taxon>
        <taxon>Chitinivorax</taxon>
    </lineage>
</organism>
<dbReference type="RefSeq" id="WP_184041703.1">
    <property type="nucleotide sequence ID" value="NZ_JACHHY010000030.1"/>
</dbReference>
<evidence type="ECO:0000256" key="1">
    <source>
        <dbReference type="SAM" id="MobiDB-lite"/>
    </source>
</evidence>
<keyword evidence="3" id="KW-1185">Reference proteome</keyword>
<sequence length="297" mass="33001">MRIKNELPVRHLMAGQGPDAQQLQNTWLHQLEKAQLALLHTPHQMRQAENRHGAAMRPDLGTDFLTENDNQQGEAETESKNDTFMPSSRPTTMTAEAENWVNVRNVVTPSLATPSFSTWVPSVYLNSSTAHTAGEQPQGGEPIVASFNHHASENRHFGAQLISMETPPAHYHQPESIISQSAEVSGQKTVAGEPWAKRHMHLFQSVEGVRVWIRDSEFNTNMLGMLIDALKEQLGQQGLQLSELTLNGQKVKLDGTFSRAILSSGRQTDTAQHINDSNKLSPDEIQRLVEHTIQSLG</sequence>
<dbReference type="EMBL" id="JACHHY010000030">
    <property type="protein sequence ID" value="MBB5020302.1"/>
    <property type="molecule type" value="Genomic_DNA"/>
</dbReference>
<feature type="compositionally biased region" description="Polar residues" evidence="1">
    <location>
        <begin position="65"/>
        <end position="74"/>
    </location>
</feature>
<dbReference type="Proteomes" id="UP000575898">
    <property type="component" value="Unassembled WGS sequence"/>
</dbReference>
<proteinExistence type="predicted"/>
<reference evidence="2 3" key="1">
    <citation type="submission" date="2020-08" db="EMBL/GenBank/DDBJ databases">
        <title>Genomic Encyclopedia of Type Strains, Phase IV (KMG-IV): sequencing the most valuable type-strain genomes for metagenomic binning, comparative biology and taxonomic classification.</title>
        <authorList>
            <person name="Goeker M."/>
        </authorList>
    </citation>
    <scope>NUCLEOTIDE SEQUENCE [LARGE SCALE GENOMIC DNA]</scope>
    <source>
        <strain evidence="2 3">DSM 27165</strain>
    </source>
</reference>
<protein>
    <submittedName>
        <fullName evidence="2">Uncharacterized protein</fullName>
    </submittedName>
</protein>
<feature type="region of interest" description="Disordered" evidence="1">
    <location>
        <begin position="57"/>
        <end position="90"/>
    </location>
</feature>